<feature type="compositionally biased region" description="Basic and acidic residues" evidence="1">
    <location>
        <begin position="93"/>
        <end position="102"/>
    </location>
</feature>
<protein>
    <submittedName>
        <fullName evidence="2">Uncharacterized protein</fullName>
    </submittedName>
</protein>
<organism evidence="2 3">
    <name type="scientific">Streblomastix strix</name>
    <dbReference type="NCBI Taxonomy" id="222440"/>
    <lineage>
        <taxon>Eukaryota</taxon>
        <taxon>Metamonada</taxon>
        <taxon>Preaxostyla</taxon>
        <taxon>Oxymonadida</taxon>
        <taxon>Streblomastigidae</taxon>
        <taxon>Streblomastix</taxon>
    </lineage>
</organism>
<gene>
    <name evidence="2" type="ORF">EZS28_050633</name>
</gene>
<proteinExistence type="predicted"/>
<sequence length="249" mass="27425">MIRANMGLDQVTGVHYDRILPDLQEQPQRNSFTYISQTLSVQVNTENKYVIQGNTSDGTGGGNYRSSNQGTREMLESNFHSTEIGRRLEKDPGRNTIERRDPTFTFSNAGNRGCQNDNLTNVLVNQVRPEVSFPPSDSLRTTQSLSSIRSGGSVLQVQGNALCDSTLANILYKSNESNPNGGEKDMGFTNNQLFGRYSPITSGLSDLETANNPFDGNIRTVSLSYSDPESGFGWMVQGQSIFDFLVTVL</sequence>
<name>A0A5J4T7Z8_9EUKA</name>
<feature type="region of interest" description="Disordered" evidence="1">
    <location>
        <begin position="93"/>
        <end position="112"/>
    </location>
</feature>
<evidence type="ECO:0000313" key="2">
    <source>
        <dbReference type="EMBL" id="KAA6353841.1"/>
    </source>
</evidence>
<dbReference type="EMBL" id="SNRW01037345">
    <property type="protein sequence ID" value="KAA6353841.1"/>
    <property type="molecule type" value="Genomic_DNA"/>
</dbReference>
<dbReference type="AlphaFoldDB" id="A0A5J4T7Z8"/>
<accession>A0A5J4T7Z8</accession>
<evidence type="ECO:0000256" key="1">
    <source>
        <dbReference type="SAM" id="MobiDB-lite"/>
    </source>
</evidence>
<reference evidence="2 3" key="1">
    <citation type="submission" date="2019-03" db="EMBL/GenBank/DDBJ databases">
        <title>Single cell metagenomics reveals metabolic interactions within the superorganism composed of flagellate Streblomastix strix and complex community of Bacteroidetes bacteria on its surface.</title>
        <authorList>
            <person name="Treitli S.C."/>
            <person name="Kolisko M."/>
            <person name="Husnik F."/>
            <person name="Keeling P."/>
            <person name="Hampl V."/>
        </authorList>
    </citation>
    <scope>NUCLEOTIDE SEQUENCE [LARGE SCALE GENOMIC DNA]</scope>
    <source>
        <strain evidence="2">ST1C</strain>
    </source>
</reference>
<comment type="caution">
    <text evidence="2">The sequence shown here is derived from an EMBL/GenBank/DDBJ whole genome shotgun (WGS) entry which is preliminary data.</text>
</comment>
<dbReference type="Proteomes" id="UP000324800">
    <property type="component" value="Unassembled WGS sequence"/>
</dbReference>
<evidence type="ECO:0000313" key="3">
    <source>
        <dbReference type="Proteomes" id="UP000324800"/>
    </source>
</evidence>